<evidence type="ECO:0000313" key="3">
    <source>
        <dbReference type="Proteomes" id="UP000800092"/>
    </source>
</evidence>
<evidence type="ECO:0000256" key="1">
    <source>
        <dbReference type="SAM" id="MobiDB-lite"/>
    </source>
</evidence>
<feature type="region of interest" description="Disordered" evidence="1">
    <location>
        <begin position="42"/>
        <end position="67"/>
    </location>
</feature>
<dbReference type="EMBL" id="ML991901">
    <property type="protein sequence ID" value="KAF2228669.1"/>
    <property type="molecule type" value="Genomic_DNA"/>
</dbReference>
<proteinExistence type="predicted"/>
<feature type="region of interest" description="Disordered" evidence="1">
    <location>
        <begin position="1259"/>
        <end position="1281"/>
    </location>
</feature>
<feature type="compositionally biased region" description="Polar residues" evidence="1">
    <location>
        <begin position="719"/>
        <end position="742"/>
    </location>
</feature>
<dbReference type="OrthoDB" id="3944128at2759"/>
<feature type="region of interest" description="Disordered" evidence="1">
    <location>
        <begin position="665"/>
        <end position="777"/>
    </location>
</feature>
<gene>
    <name evidence="2" type="ORF">EV356DRAFT_476750</name>
</gene>
<organism evidence="2 3">
    <name type="scientific">Viridothelium virens</name>
    <name type="common">Speckled blister lichen</name>
    <name type="synonym">Trypethelium virens</name>
    <dbReference type="NCBI Taxonomy" id="1048519"/>
    <lineage>
        <taxon>Eukaryota</taxon>
        <taxon>Fungi</taxon>
        <taxon>Dikarya</taxon>
        <taxon>Ascomycota</taxon>
        <taxon>Pezizomycotina</taxon>
        <taxon>Dothideomycetes</taxon>
        <taxon>Dothideomycetes incertae sedis</taxon>
        <taxon>Trypetheliales</taxon>
        <taxon>Trypetheliaceae</taxon>
        <taxon>Viridothelium</taxon>
    </lineage>
</organism>
<name>A0A6A6GST3_VIRVR</name>
<feature type="compositionally biased region" description="Polar residues" evidence="1">
    <location>
        <begin position="54"/>
        <end position="63"/>
    </location>
</feature>
<feature type="compositionally biased region" description="Low complexity" evidence="1">
    <location>
        <begin position="42"/>
        <end position="53"/>
    </location>
</feature>
<protein>
    <submittedName>
        <fullName evidence="2">Uncharacterized protein</fullName>
    </submittedName>
</protein>
<sequence>MAVSSHSELKPTRRNVTLYAYDLHTGGPGGVSLTNSQLMLPTSPTTNLSTSFTAHSTSNSAPASPNLKLEPTDFSPSSTKSVGLGDLVASGFSLTKQSTATALNRDGGTTMQESIRLSKGENLETPASHRHINLFNITSLTSSPTKPYSGKTISEASVEQPTNASTEWLQNTMAIPHLSLAPSNSSKNDSFVVSKCWAQWTDYWSQYDSATTFRWVTVGNTSTTTGTWTVTSISAVYGTSFSTETWKNTLTHTLSADGFTYTTQTEADTGTNPQANLYTISATTSTSTETYTETEYPDETSETSSLTIPTPGCHLPSDPSRLPQCQEAWDDRVSKRVTTLTSSKVSCTELIDVSCSDKDLSYKSDHLSFDLGNSAPSPHCSQASIAPEKCSGLSSSYMSNWLVDRAYPSLGPLGLFNQPASLFQPNYDPMVSVGYQAATIKASNGSTITTSYWPSTSMLAAGCSLGCGQCAITGGTVRLLYWPVTSTVTANESTILLQRTTPLTAFAFGTSFISPTVYVSYASIYASDSCGAIGATHNATFIALSNTQELSSIWVDFPGGGQDLATHTASLNFTDLNSPVPESIYSRQPLCASWTASIYYDYMHDPQNLTNTICPQTGPYEPVLVVPPDHLQTVDPSWAGCSVDIRNLYDPPYALQPAARAAAPVSENDPFSTTRAAPVPYAPPVHPSQTAPQPIATVSVGSQAVGGDPKQPNAGQAFPASTTTLLPTTGQSNSVDPTSQPPANGDLPASSADPAKSPRDPFSGVFGPSPGVAQAHSLDPAVHQTASLDPGYRLPAVSTTSLSRDPSDNNIGHKAGAGIASILGKENAGFAAFSSPANDAADSVPSVLVGGAQGAQKMGTRQGVPTVADTHDSPAAGNSESQHSDLQLGSLVIGDPNDSPVTGAPVPQASHLHSQSGVPATDGVGEDAVSGNLVPAYPSPVLAGEDLSAMVASTGIPLAVFAVGQQTYTASSGRPLIIGSLTINSNEPAATIDGQKISLGSSGVNIGTESIPFSDTPVAIRPTVFTVNGDSITASPIDGTELGGSGGIVVSGSSLTMTLHIGGPIFTDGSQLYSAAPHGLVIGSSTINFPAGDIAATETGAAFSMKGSIFTAFETLAPGQDGGKNIIIPLGTTILTLEQGQSITLDGQFISFNGNDLRIGTTLQSLSTFLSAAPGARSQRVIALLPISGVTYTATEVSDPHHRGQSEVVLPAGSMTWTLSSGGTAVTVNGQLVSDLGDGLVVGTSTVAFETVTETGAGVSSTCRETSTSKMGSGSAAGTHPTASLAASSAIPQADRAVSTVLWTRPWVAAVLLGSLLLM</sequence>
<reference evidence="2" key="1">
    <citation type="journal article" date="2020" name="Stud. Mycol.">
        <title>101 Dothideomycetes genomes: a test case for predicting lifestyles and emergence of pathogens.</title>
        <authorList>
            <person name="Haridas S."/>
            <person name="Albert R."/>
            <person name="Binder M."/>
            <person name="Bloem J."/>
            <person name="Labutti K."/>
            <person name="Salamov A."/>
            <person name="Andreopoulos B."/>
            <person name="Baker S."/>
            <person name="Barry K."/>
            <person name="Bills G."/>
            <person name="Bluhm B."/>
            <person name="Cannon C."/>
            <person name="Castanera R."/>
            <person name="Culley D."/>
            <person name="Daum C."/>
            <person name="Ezra D."/>
            <person name="Gonzalez J."/>
            <person name="Henrissat B."/>
            <person name="Kuo A."/>
            <person name="Liang C."/>
            <person name="Lipzen A."/>
            <person name="Lutzoni F."/>
            <person name="Magnuson J."/>
            <person name="Mondo S."/>
            <person name="Nolan M."/>
            <person name="Ohm R."/>
            <person name="Pangilinan J."/>
            <person name="Park H.-J."/>
            <person name="Ramirez L."/>
            <person name="Alfaro M."/>
            <person name="Sun H."/>
            <person name="Tritt A."/>
            <person name="Yoshinaga Y."/>
            <person name="Zwiers L.-H."/>
            <person name="Turgeon B."/>
            <person name="Goodwin S."/>
            <person name="Spatafora J."/>
            <person name="Crous P."/>
            <person name="Grigoriev I."/>
        </authorList>
    </citation>
    <scope>NUCLEOTIDE SEQUENCE</scope>
    <source>
        <strain evidence="2">Tuck. ex Michener</strain>
    </source>
</reference>
<keyword evidence="3" id="KW-1185">Reference proteome</keyword>
<feature type="region of interest" description="Disordered" evidence="1">
    <location>
        <begin position="854"/>
        <end position="919"/>
    </location>
</feature>
<dbReference type="Proteomes" id="UP000800092">
    <property type="component" value="Unassembled WGS sequence"/>
</dbReference>
<accession>A0A6A6GST3</accession>
<evidence type="ECO:0000313" key="2">
    <source>
        <dbReference type="EMBL" id="KAF2228669.1"/>
    </source>
</evidence>
<feature type="compositionally biased region" description="Polar residues" evidence="1">
    <location>
        <begin position="876"/>
        <end position="887"/>
    </location>
</feature>
<feature type="compositionally biased region" description="Polar residues" evidence="1">
    <location>
        <begin position="1259"/>
        <end position="1272"/>
    </location>
</feature>